<dbReference type="EMBL" id="GBXM01053987">
    <property type="protein sequence ID" value="JAH54590.1"/>
    <property type="molecule type" value="Transcribed_RNA"/>
</dbReference>
<proteinExistence type="predicted"/>
<reference evidence="2" key="2">
    <citation type="journal article" date="2015" name="Fish Shellfish Immunol.">
        <title>Early steps in the European eel (Anguilla anguilla)-Vibrio vulnificus interaction in the gills: Role of the RtxA13 toxin.</title>
        <authorList>
            <person name="Callol A."/>
            <person name="Pajuelo D."/>
            <person name="Ebbesson L."/>
            <person name="Teles M."/>
            <person name="MacKenzie S."/>
            <person name="Amaro C."/>
        </authorList>
    </citation>
    <scope>NUCLEOTIDE SEQUENCE</scope>
</reference>
<feature type="region of interest" description="Disordered" evidence="1">
    <location>
        <begin position="1"/>
        <end position="23"/>
    </location>
</feature>
<feature type="compositionally biased region" description="Low complexity" evidence="1">
    <location>
        <begin position="12"/>
        <end position="23"/>
    </location>
</feature>
<organism evidence="2">
    <name type="scientific">Anguilla anguilla</name>
    <name type="common">European freshwater eel</name>
    <name type="synonym">Muraena anguilla</name>
    <dbReference type="NCBI Taxonomy" id="7936"/>
    <lineage>
        <taxon>Eukaryota</taxon>
        <taxon>Metazoa</taxon>
        <taxon>Chordata</taxon>
        <taxon>Craniata</taxon>
        <taxon>Vertebrata</taxon>
        <taxon>Euteleostomi</taxon>
        <taxon>Actinopterygii</taxon>
        <taxon>Neopterygii</taxon>
        <taxon>Teleostei</taxon>
        <taxon>Anguilliformes</taxon>
        <taxon>Anguillidae</taxon>
        <taxon>Anguilla</taxon>
    </lineage>
</organism>
<dbReference type="AlphaFoldDB" id="A0A0E9TNX9"/>
<protein>
    <submittedName>
        <fullName evidence="2">Uncharacterized protein</fullName>
    </submittedName>
</protein>
<name>A0A0E9TNX9_ANGAN</name>
<reference evidence="2" key="1">
    <citation type="submission" date="2014-11" db="EMBL/GenBank/DDBJ databases">
        <authorList>
            <person name="Amaro Gonzalez C."/>
        </authorList>
    </citation>
    <scope>NUCLEOTIDE SEQUENCE</scope>
</reference>
<accession>A0A0E9TNX9</accession>
<evidence type="ECO:0000313" key="2">
    <source>
        <dbReference type="EMBL" id="JAH54590.1"/>
    </source>
</evidence>
<evidence type="ECO:0000256" key="1">
    <source>
        <dbReference type="SAM" id="MobiDB-lite"/>
    </source>
</evidence>
<sequence length="40" mass="4305">MSTSTCRPTPPSVHSYSSSPSPSTLCLRAWQLASSPRSPR</sequence>